<dbReference type="InterPro" id="IPR003163">
    <property type="entry name" value="Tscrpt_reg_HTH_APSES-type"/>
</dbReference>
<evidence type="ECO:0000259" key="2">
    <source>
        <dbReference type="PROSITE" id="PS51299"/>
    </source>
</evidence>
<dbReference type="AlphaFoldDB" id="L0PGQ6"/>
<gene>
    <name evidence="3" type="ORF">PNEJI1_000057</name>
</gene>
<dbReference type="STRING" id="1209962.L0PGQ6"/>
<organism evidence="4">
    <name type="scientific">Pneumocystis jirovecii</name>
    <name type="common">Human pneumocystis pneumonia agent</name>
    <dbReference type="NCBI Taxonomy" id="42068"/>
    <lineage>
        <taxon>Eukaryota</taxon>
        <taxon>Fungi</taxon>
        <taxon>Dikarya</taxon>
        <taxon>Ascomycota</taxon>
        <taxon>Taphrinomycotina</taxon>
        <taxon>Pneumocystomycetes</taxon>
        <taxon>Pneumocystaceae</taxon>
        <taxon>Pneumocystis</taxon>
    </lineage>
</organism>
<evidence type="ECO:0000313" key="3">
    <source>
        <dbReference type="EMBL" id="CCJ31254.1"/>
    </source>
</evidence>
<dbReference type="GO" id="GO:0005634">
    <property type="term" value="C:nucleus"/>
    <property type="evidence" value="ECO:0007669"/>
    <property type="project" value="TreeGrafter"/>
</dbReference>
<dbReference type="InterPro" id="IPR029790">
    <property type="entry name" value="EFG1/Phd1/StuA"/>
</dbReference>
<dbReference type="SUPFAM" id="SSF54616">
    <property type="entry name" value="DNA-binding domain of Mlu1-box binding protein MBP1"/>
    <property type="match status" value="1"/>
</dbReference>
<dbReference type="PANTHER" id="PTHR47792:SF1">
    <property type="entry name" value="PROTEIN SOK2-RELATED"/>
    <property type="match status" value="1"/>
</dbReference>
<dbReference type="EMBL" id="CAKM01000281">
    <property type="protein sequence ID" value="CCJ31254.1"/>
    <property type="molecule type" value="Genomic_DNA"/>
</dbReference>
<dbReference type="PANTHER" id="PTHR47792">
    <property type="entry name" value="PROTEIN SOK2-RELATED"/>
    <property type="match status" value="1"/>
</dbReference>
<name>L0PGQ6_PNEJI</name>
<evidence type="ECO:0000256" key="1">
    <source>
        <dbReference type="SAM" id="MobiDB-lite"/>
    </source>
</evidence>
<proteinExistence type="predicted"/>
<dbReference type="InParanoid" id="L0PGQ6"/>
<feature type="domain" description="HTH APSES-type" evidence="2">
    <location>
        <begin position="38"/>
        <end position="163"/>
    </location>
</feature>
<accession>L0PGQ6</accession>
<dbReference type="GO" id="GO:0003700">
    <property type="term" value="F:DNA-binding transcription factor activity"/>
    <property type="evidence" value="ECO:0007669"/>
    <property type="project" value="TreeGrafter"/>
</dbReference>
<sequence>MQCGGWTGLVRRRRGRRARKRVWAAGDDEASASSTGAKGRRAAGGASRASGGEGGEGGTGMLTFTDNDMINGTKLLNVAGMSRGKRDGILKGEKIRSVVKIGAMHLKGVCAIAAPWWSICSCRKSAFSAIPFERALEFANKERITDLLYPLFVMNIKLFLYHPTNYARTTAVMAAAQHFQMMQFSQNRHNRLTELSGALSGTLSGTLAGTVDAAAIGMTLGTVVGSSGVLGAPGAVEMTNEPVLADKGPLTPPHSAPILTHTDSHWSCGTVTPTRPYSAAALPVTPVTPPYYFRSCSQNACHVSYSEPHCQLYHTNSAHRRQVYGTPVVQRSKHEEEVCSQRPLLYQEMMAPQLHEHSVQTTPTISPVSPVSAIQTVQTVPGKPFPQSPVGPDFLHKEEFYEAALASAVQSTVSAVPALVHHTADDASTINSQSPYSHQSTGDSHVYHLSNVTPVPHVLNKVDSVLTPSNTCSLVAGVNQWTLQDASSPLSYSNPQDEDSLVQINTWLQSRLWKEALPSKNFYQIADTKQNINRVFRSNSVDHALISSKYARDMVNLCQSDSNFHFDTEKTIMESTQKKEFTSANQSYIKQNMLTSSELNPIFSNLSDLKTHPVYFSETAKPLKRRKTIHEEVPSISGLGSMTPMWV</sequence>
<dbReference type="InterPro" id="IPR036887">
    <property type="entry name" value="HTH_APSES_sf"/>
</dbReference>
<feature type="compositionally biased region" description="Low complexity" evidence="1">
    <location>
        <begin position="31"/>
        <end position="50"/>
    </location>
</feature>
<dbReference type="Proteomes" id="UP000010422">
    <property type="component" value="Unassembled WGS sequence"/>
</dbReference>
<evidence type="ECO:0000313" key="4">
    <source>
        <dbReference type="Proteomes" id="UP000010422"/>
    </source>
</evidence>
<dbReference type="Gene3D" id="3.10.260.10">
    <property type="entry name" value="Transcription regulator HTH, APSES-type DNA-binding domain"/>
    <property type="match status" value="1"/>
</dbReference>
<feature type="region of interest" description="Disordered" evidence="1">
    <location>
        <begin position="17"/>
        <end position="58"/>
    </location>
</feature>
<comment type="caution">
    <text evidence="3">The sequence shown here is derived from an EMBL/GenBank/DDBJ whole genome shotgun (WGS) entry which is preliminary data.</text>
</comment>
<protein>
    <recommendedName>
        <fullName evidence="2">HTH APSES-type domain-containing protein</fullName>
    </recommendedName>
</protein>
<dbReference type="VEuPathDB" id="FungiDB:PNEJI1_000057"/>
<reference evidence="3 4" key="1">
    <citation type="journal article" date="2012" name="MBio">
        <title>De novo assembly of the Pneumocystis jirovecii genome from a single bronchoalveolar lavage fluid specimen from a patient.</title>
        <authorList>
            <person name="Cisse O.H."/>
            <person name="Pagni M."/>
            <person name="Hauser P.M."/>
        </authorList>
    </citation>
    <scope>NUCLEOTIDE SEQUENCE [LARGE SCALE GENOMIC DNA]</scope>
    <source>
        <strain evidence="3 4">SE8</strain>
    </source>
</reference>
<dbReference type="GO" id="GO:0043565">
    <property type="term" value="F:sequence-specific DNA binding"/>
    <property type="evidence" value="ECO:0007669"/>
    <property type="project" value="TreeGrafter"/>
</dbReference>
<dbReference type="PROSITE" id="PS51299">
    <property type="entry name" value="HTH_APSES"/>
    <property type="match status" value="1"/>
</dbReference>
<dbReference type="GO" id="GO:0045944">
    <property type="term" value="P:positive regulation of transcription by RNA polymerase II"/>
    <property type="evidence" value="ECO:0007669"/>
    <property type="project" value="TreeGrafter"/>
</dbReference>